<name>A0AB34BGZ3_9BACE</name>
<dbReference type="Gene3D" id="2.60.40.1180">
    <property type="entry name" value="Golgi alpha-mannosidase II"/>
    <property type="match status" value="1"/>
</dbReference>
<gene>
    <name evidence="1" type="ORF">F2Z09_22940</name>
</gene>
<evidence type="ECO:0000313" key="2">
    <source>
        <dbReference type="Proteomes" id="UP000440198"/>
    </source>
</evidence>
<dbReference type="AlphaFoldDB" id="A0AB34BGZ3"/>
<sequence length="132" mass="15200">KTYASEPYYNDIKSDYEVRPQYYAYSLLTRFIRPGAEIYPIATPEEWYAGTAVRNTNGKWVYVFANGMDQEKAISLINQHTQTKGNYQVYRYIKDGLPTTDQMLAPDAQPLKVNDKILCLLPAHSVIVLKQE</sequence>
<protein>
    <submittedName>
        <fullName evidence="1">Alpha-galactosidase</fullName>
    </submittedName>
</protein>
<dbReference type="EMBL" id="VWAG01000136">
    <property type="protein sequence ID" value="KAA5249312.1"/>
    <property type="molecule type" value="Genomic_DNA"/>
</dbReference>
<reference evidence="1 2" key="1">
    <citation type="journal article" date="2019" name="Nat. Med.">
        <title>A library of human gut bacterial isolates paired with longitudinal multiomics data enables mechanistic microbiome research.</title>
        <authorList>
            <person name="Poyet M."/>
            <person name="Groussin M."/>
            <person name="Gibbons S.M."/>
            <person name="Avila-Pacheco J."/>
            <person name="Jiang X."/>
            <person name="Kearney S.M."/>
            <person name="Perrotta A.R."/>
            <person name="Berdy B."/>
            <person name="Zhao S."/>
            <person name="Lieberman T.D."/>
            <person name="Swanson P.K."/>
            <person name="Smith M."/>
            <person name="Roesemann S."/>
            <person name="Alexander J.E."/>
            <person name="Rich S.A."/>
            <person name="Livny J."/>
            <person name="Vlamakis H."/>
            <person name="Clish C."/>
            <person name="Bullock K."/>
            <person name="Deik A."/>
            <person name="Scott J."/>
            <person name="Pierce K.A."/>
            <person name="Xavier R.J."/>
            <person name="Alm E.J."/>
        </authorList>
    </citation>
    <scope>NUCLEOTIDE SEQUENCE [LARGE SCALE GENOMIC DNA]</scope>
    <source>
        <strain evidence="1 2">BIOML-A2</strain>
    </source>
</reference>
<dbReference type="Proteomes" id="UP000440198">
    <property type="component" value="Unassembled WGS sequence"/>
</dbReference>
<accession>A0AB34BGZ3</accession>
<comment type="caution">
    <text evidence="1">The sequence shown here is derived from an EMBL/GenBank/DDBJ whole genome shotgun (WGS) entry which is preliminary data.</text>
</comment>
<dbReference type="InterPro" id="IPR013780">
    <property type="entry name" value="Glyco_hydro_b"/>
</dbReference>
<keyword evidence="2" id="KW-1185">Reference proteome</keyword>
<evidence type="ECO:0000313" key="1">
    <source>
        <dbReference type="EMBL" id="KAA5249312.1"/>
    </source>
</evidence>
<organism evidence="1 2">
    <name type="scientific">Bacteroides finegoldii</name>
    <dbReference type="NCBI Taxonomy" id="338188"/>
    <lineage>
        <taxon>Bacteria</taxon>
        <taxon>Pseudomonadati</taxon>
        <taxon>Bacteroidota</taxon>
        <taxon>Bacteroidia</taxon>
        <taxon>Bacteroidales</taxon>
        <taxon>Bacteroidaceae</taxon>
        <taxon>Bacteroides</taxon>
    </lineage>
</organism>
<feature type="non-terminal residue" evidence="1">
    <location>
        <position position="1"/>
    </location>
</feature>
<proteinExistence type="predicted"/>